<evidence type="ECO:0000256" key="4">
    <source>
        <dbReference type="ARBA" id="ARBA00022454"/>
    </source>
</evidence>
<evidence type="ECO:0000313" key="8">
    <source>
        <dbReference type="EnsemblMetazoa" id="AFAF021565-PA"/>
    </source>
</evidence>
<organism evidence="8 9">
    <name type="scientific">Anopheles farauti</name>
    <dbReference type="NCBI Taxonomy" id="69004"/>
    <lineage>
        <taxon>Eukaryota</taxon>
        <taxon>Metazoa</taxon>
        <taxon>Ecdysozoa</taxon>
        <taxon>Arthropoda</taxon>
        <taxon>Hexapoda</taxon>
        <taxon>Insecta</taxon>
        <taxon>Pterygota</taxon>
        <taxon>Neoptera</taxon>
        <taxon>Endopterygota</taxon>
        <taxon>Diptera</taxon>
        <taxon>Nematocera</taxon>
        <taxon>Culicoidea</taxon>
        <taxon>Culicidae</taxon>
        <taxon>Anophelinae</taxon>
        <taxon>Anopheles</taxon>
    </lineage>
</organism>
<feature type="region of interest" description="Disordered" evidence="6">
    <location>
        <begin position="17"/>
        <end position="86"/>
    </location>
</feature>
<dbReference type="GO" id="GO:0042393">
    <property type="term" value="F:histone binding"/>
    <property type="evidence" value="ECO:0007669"/>
    <property type="project" value="InterPro"/>
</dbReference>
<dbReference type="PANTHER" id="PTHR13386:SF1">
    <property type="entry name" value="HISTONE PARYLATION FACTOR 1"/>
    <property type="match status" value="1"/>
</dbReference>
<comment type="subcellular location">
    <subcellularLocation>
        <location evidence="2">Chromosome</location>
    </subcellularLocation>
    <subcellularLocation>
        <location evidence="1">Nucleus</location>
    </subcellularLocation>
</comment>
<evidence type="ECO:0000256" key="3">
    <source>
        <dbReference type="ARBA" id="ARBA00010803"/>
    </source>
</evidence>
<protein>
    <recommendedName>
        <fullName evidence="7">PBZ-type domain-containing protein</fullName>
    </recommendedName>
</protein>
<dbReference type="AlphaFoldDB" id="A0A182R1G0"/>
<comment type="similarity">
    <text evidence="3">Belongs to the HPF1 family.</text>
</comment>
<evidence type="ECO:0000313" key="9">
    <source>
        <dbReference type="Proteomes" id="UP000075886"/>
    </source>
</evidence>
<proteinExistence type="inferred from homology"/>
<evidence type="ECO:0000256" key="1">
    <source>
        <dbReference type="ARBA" id="ARBA00004123"/>
    </source>
</evidence>
<name>A0A182R1G0_9DIPT</name>
<sequence length="437" mass="50205">MNKPDCKYGVNCYQKNAEHKEKYAHPSKTPGPDSENPGESSISKRMCEVDEQLEEIKRCKRPATPEKEESNTEEKDNDSEYHGLSRQRYRLPEVSVDVGMMSDLYDPQIEYSKRAEYTELCEDPKNFIKHKFLVAMAPCFDSLWEFCSEQSTKISVKPEDVFLPFGLRLVGPFDVMAGKFKGVKIHEPGDYLRHWRFYYDPPEFQTVLIQNGTGIHYGYWRDVPDSTDGLVAWNDAKKSCEFKIVGQNVFDAIMHFLEEIVNITPFNKKKLSEMKKAIIDWTDAKGIRLKSNELLKARSKVIVCNTFHKAGLVVPYDRKKDVGYRPLLESDAKLRNILSKFVCLDRLTDTQKFQEAMKDLQPIITAANLAVDECDFGTVLELATDLFCSGAKSLHEVMKPLFFTGYSMVKRPQYIAIIKSHLDNRREGLNLDLLACN</sequence>
<evidence type="ECO:0000256" key="6">
    <source>
        <dbReference type="SAM" id="MobiDB-lite"/>
    </source>
</evidence>
<dbReference type="GO" id="GO:0005694">
    <property type="term" value="C:chromosome"/>
    <property type="evidence" value="ECO:0007669"/>
    <property type="project" value="UniProtKB-SubCell"/>
</dbReference>
<keyword evidence="4" id="KW-0158">Chromosome</keyword>
<evidence type="ECO:0000259" key="7">
    <source>
        <dbReference type="Pfam" id="PF10283"/>
    </source>
</evidence>
<dbReference type="GO" id="GO:0005634">
    <property type="term" value="C:nucleus"/>
    <property type="evidence" value="ECO:0007669"/>
    <property type="project" value="UniProtKB-SubCell"/>
</dbReference>
<keyword evidence="5" id="KW-0539">Nucleus</keyword>
<dbReference type="InterPro" id="IPR019406">
    <property type="entry name" value="APLF_PBZ"/>
</dbReference>
<reference evidence="9" key="1">
    <citation type="submission" date="2014-01" db="EMBL/GenBank/DDBJ databases">
        <title>The Genome Sequence of Anopheles farauti FAR1 (V2).</title>
        <authorList>
            <consortium name="The Broad Institute Genomics Platform"/>
            <person name="Neafsey D.E."/>
            <person name="Besansky N."/>
            <person name="Howell P."/>
            <person name="Walton C."/>
            <person name="Young S.K."/>
            <person name="Zeng Q."/>
            <person name="Gargeya S."/>
            <person name="Fitzgerald M."/>
            <person name="Haas B."/>
            <person name="Abouelleil A."/>
            <person name="Allen A.W."/>
            <person name="Alvarado L."/>
            <person name="Arachchi H.M."/>
            <person name="Berlin A.M."/>
            <person name="Chapman S.B."/>
            <person name="Gainer-Dewar J."/>
            <person name="Goldberg J."/>
            <person name="Griggs A."/>
            <person name="Gujja S."/>
            <person name="Hansen M."/>
            <person name="Howarth C."/>
            <person name="Imamovic A."/>
            <person name="Ireland A."/>
            <person name="Larimer J."/>
            <person name="McCowan C."/>
            <person name="Murphy C."/>
            <person name="Pearson M."/>
            <person name="Poon T.W."/>
            <person name="Priest M."/>
            <person name="Roberts A."/>
            <person name="Saif S."/>
            <person name="Shea T."/>
            <person name="Sisk P."/>
            <person name="Sykes S."/>
            <person name="Wortman J."/>
            <person name="Nusbaum C."/>
            <person name="Birren B."/>
        </authorList>
    </citation>
    <scope>NUCLEOTIDE SEQUENCE [LARGE SCALE GENOMIC DNA]</scope>
    <source>
        <strain evidence="9">FAR1</strain>
    </source>
</reference>
<keyword evidence="9" id="KW-1185">Reference proteome</keyword>
<dbReference type="Proteomes" id="UP000075886">
    <property type="component" value="Unassembled WGS sequence"/>
</dbReference>
<dbReference type="InterPro" id="IPR019361">
    <property type="entry name" value="HPF1"/>
</dbReference>
<dbReference type="GO" id="GO:0006974">
    <property type="term" value="P:DNA damage response"/>
    <property type="evidence" value="ECO:0007669"/>
    <property type="project" value="InterPro"/>
</dbReference>
<dbReference type="EMBL" id="AXCN02002425">
    <property type="status" value="NOT_ANNOTATED_CDS"/>
    <property type="molecule type" value="Genomic_DNA"/>
</dbReference>
<feature type="compositionally biased region" description="Basic and acidic residues" evidence="6">
    <location>
        <begin position="63"/>
        <end position="83"/>
    </location>
</feature>
<dbReference type="EnsemblMetazoa" id="AFAF021565-RA">
    <property type="protein sequence ID" value="AFAF021565-PA"/>
    <property type="gene ID" value="AFAF021565"/>
</dbReference>
<evidence type="ECO:0000256" key="5">
    <source>
        <dbReference type="ARBA" id="ARBA00023242"/>
    </source>
</evidence>
<dbReference type="VEuPathDB" id="VectorBase:AFAF021565"/>
<evidence type="ECO:0000256" key="2">
    <source>
        <dbReference type="ARBA" id="ARBA00004286"/>
    </source>
</evidence>
<feature type="domain" description="PBZ-type" evidence="7">
    <location>
        <begin position="3"/>
        <end position="28"/>
    </location>
</feature>
<dbReference type="PANTHER" id="PTHR13386">
    <property type="entry name" value="HISTONE PARYLATION FACTOR 1"/>
    <property type="match status" value="1"/>
</dbReference>
<reference evidence="8" key="2">
    <citation type="submission" date="2020-05" db="UniProtKB">
        <authorList>
            <consortium name="EnsemblMetazoa"/>
        </authorList>
    </citation>
    <scope>IDENTIFICATION</scope>
    <source>
        <strain evidence="8">FAR1</strain>
    </source>
</reference>
<dbReference type="Pfam" id="PF10283">
    <property type="entry name" value="zf-CCHH"/>
    <property type="match status" value="1"/>
</dbReference>
<dbReference type="Pfam" id="PF10228">
    <property type="entry name" value="HPF1"/>
    <property type="match status" value="1"/>
</dbReference>
<dbReference type="STRING" id="69004.A0A182R1G0"/>
<dbReference type="GO" id="GO:0072572">
    <property type="term" value="F:poly-ADP-D-ribose binding"/>
    <property type="evidence" value="ECO:0007669"/>
    <property type="project" value="TreeGrafter"/>
</dbReference>
<accession>A0A182R1G0</accession>